<name>A0ABS4NPW0_9BACL</name>
<dbReference type="InterPro" id="IPR011006">
    <property type="entry name" value="CheY-like_superfamily"/>
</dbReference>
<keyword evidence="9" id="KW-1185">Reference proteome</keyword>
<dbReference type="InterPro" id="IPR036388">
    <property type="entry name" value="WH-like_DNA-bd_sf"/>
</dbReference>
<dbReference type="Gene3D" id="3.40.50.2300">
    <property type="match status" value="1"/>
</dbReference>
<keyword evidence="2" id="KW-0902">Two-component regulatory system</keyword>
<dbReference type="Gene3D" id="1.10.10.10">
    <property type="entry name" value="Winged helix-like DNA-binding domain superfamily/Winged helix DNA-binding domain"/>
    <property type="match status" value="1"/>
</dbReference>
<feature type="modified residue" description="4-aspartylphosphate" evidence="6">
    <location>
        <position position="54"/>
    </location>
</feature>
<reference evidence="8 9" key="1">
    <citation type="submission" date="2021-03" db="EMBL/GenBank/DDBJ databases">
        <title>Genomic Encyclopedia of Type Strains, Phase IV (KMG-IV): sequencing the most valuable type-strain genomes for metagenomic binning, comparative biology and taxonomic classification.</title>
        <authorList>
            <person name="Goeker M."/>
        </authorList>
    </citation>
    <scope>NUCLEOTIDE SEQUENCE [LARGE SCALE GENOMIC DNA]</scope>
    <source>
        <strain evidence="8 9">DSM 101953</strain>
    </source>
</reference>
<dbReference type="SMART" id="SM00862">
    <property type="entry name" value="Trans_reg_C"/>
    <property type="match status" value="1"/>
</dbReference>
<proteinExistence type="inferred from homology"/>
<keyword evidence="3" id="KW-0805">Transcription regulation</keyword>
<dbReference type="RefSeq" id="WP_209872650.1">
    <property type="nucleotide sequence ID" value="NZ_JAGGLV010000006.1"/>
</dbReference>
<feature type="domain" description="Response regulatory" evidence="7">
    <location>
        <begin position="3"/>
        <end position="117"/>
    </location>
</feature>
<keyword evidence="6" id="KW-0597">Phosphoprotein</keyword>
<accession>A0ABS4NPW0</accession>
<evidence type="ECO:0000256" key="4">
    <source>
        <dbReference type="ARBA" id="ARBA00023125"/>
    </source>
</evidence>
<evidence type="ECO:0000256" key="6">
    <source>
        <dbReference type="PROSITE-ProRule" id="PRU00169"/>
    </source>
</evidence>
<dbReference type="InterPro" id="IPR005158">
    <property type="entry name" value="BTAD"/>
</dbReference>
<dbReference type="SMART" id="SM00448">
    <property type="entry name" value="REC"/>
    <property type="match status" value="1"/>
</dbReference>
<dbReference type="Proteomes" id="UP000773462">
    <property type="component" value="Unassembled WGS sequence"/>
</dbReference>
<dbReference type="InterPro" id="IPR001789">
    <property type="entry name" value="Sig_transdc_resp-reg_receiver"/>
</dbReference>
<comment type="caution">
    <text evidence="8">The sequence shown here is derived from an EMBL/GenBank/DDBJ whole genome shotgun (WGS) entry which is preliminary data.</text>
</comment>
<dbReference type="SMART" id="SM01043">
    <property type="entry name" value="BTAD"/>
    <property type="match status" value="1"/>
</dbReference>
<evidence type="ECO:0000313" key="8">
    <source>
        <dbReference type="EMBL" id="MBP2112091.1"/>
    </source>
</evidence>
<dbReference type="SUPFAM" id="SSF52172">
    <property type="entry name" value="CheY-like"/>
    <property type="match status" value="1"/>
</dbReference>
<dbReference type="Pfam" id="PF03704">
    <property type="entry name" value="BTAD"/>
    <property type="match status" value="1"/>
</dbReference>
<dbReference type="EMBL" id="JAGGLV010000006">
    <property type="protein sequence ID" value="MBP2112091.1"/>
    <property type="molecule type" value="Genomic_DNA"/>
</dbReference>
<dbReference type="Gene3D" id="1.25.40.10">
    <property type="entry name" value="Tetratricopeptide repeat domain"/>
    <property type="match status" value="1"/>
</dbReference>
<keyword evidence="4" id="KW-0238">DNA-binding</keyword>
<gene>
    <name evidence="8" type="ORF">J2Z70_002245</name>
</gene>
<dbReference type="InterPro" id="IPR051677">
    <property type="entry name" value="AfsR-DnrI-RedD_regulator"/>
</dbReference>
<evidence type="ECO:0000259" key="7">
    <source>
        <dbReference type="PROSITE" id="PS50110"/>
    </source>
</evidence>
<dbReference type="SUPFAM" id="SSF46894">
    <property type="entry name" value="C-terminal effector domain of the bipartite response regulators"/>
    <property type="match status" value="1"/>
</dbReference>
<evidence type="ECO:0000256" key="1">
    <source>
        <dbReference type="ARBA" id="ARBA00005820"/>
    </source>
</evidence>
<dbReference type="InterPro" id="IPR016032">
    <property type="entry name" value="Sig_transdc_resp-reg_C-effctor"/>
</dbReference>
<dbReference type="Pfam" id="PF00072">
    <property type="entry name" value="Response_reg"/>
    <property type="match status" value="1"/>
</dbReference>
<dbReference type="PANTHER" id="PTHR35807">
    <property type="entry name" value="TRANSCRIPTIONAL REGULATOR REDD-RELATED"/>
    <property type="match status" value="1"/>
</dbReference>
<dbReference type="InterPro" id="IPR001867">
    <property type="entry name" value="OmpR/PhoB-type_DNA-bd"/>
</dbReference>
<evidence type="ECO:0000256" key="2">
    <source>
        <dbReference type="ARBA" id="ARBA00023012"/>
    </source>
</evidence>
<dbReference type="InterPro" id="IPR011990">
    <property type="entry name" value="TPR-like_helical_dom_sf"/>
</dbReference>
<protein>
    <submittedName>
        <fullName evidence="8">Two-component SAPR family response regulator</fullName>
    </submittedName>
</protein>
<evidence type="ECO:0000256" key="3">
    <source>
        <dbReference type="ARBA" id="ARBA00023015"/>
    </source>
</evidence>
<dbReference type="PROSITE" id="PS50110">
    <property type="entry name" value="RESPONSE_REGULATORY"/>
    <property type="match status" value="1"/>
</dbReference>
<keyword evidence="5" id="KW-0804">Transcription</keyword>
<evidence type="ECO:0000256" key="5">
    <source>
        <dbReference type="ARBA" id="ARBA00023163"/>
    </source>
</evidence>
<sequence length="369" mass="42576">MFRAMIVEDERPILDLMKVLVGQNSNYSIVGAFTNPVEALANLQELQPDIVFIDVEMPRMNGLQLAVHIHEQLGQAEIVFTTAYKDYALEAFEVSALDYILKPVTPQAIQRVTGRLFKHRTTHIPAETVKSSFSIRCFGEFEVLNPEGLPVHFRTRRTEELFAYLLCHPGRYISKWKLIDLLWQDAKGERGLSNLHNTLYLLKKVLKENKIPMSIQKLNDGYRLDTANKQYDLLQYHQLQQVHSEGRLTTEQAEELCSLYQGPLLEGKNYLWKIPLEEAFFKQYTAMVRELAAAELTAGNGAAAELRLEQYLSLYPLEEEMNRLLISMYRGRGALENIDRRYEQFEAACKNELGLELPPEIKNEWLQAH</sequence>
<comment type="similarity">
    <text evidence="1">Belongs to the AfsR/DnrI/RedD regulatory family.</text>
</comment>
<evidence type="ECO:0000313" key="9">
    <source>
        <dbReference type="Proteomes" id="UP000773462"/>
    </source>
</evidence>
<organism evidence="8 9">
    <name type="scientific">Paenibacillus silagei</name>
    <dbReference type="NCBI Taxonomy" id="1670801"/>
    <lineage>
        <taxon>Bacteria</taxon>
        <taxon>Bacillati</taxon>
        <taxon>Bacillota</taxon>
        <taxon>Bacilli</taxon>
        <taxon>Bacillales</taxon>
        <taxon>Paenibacillaceae</taxon>
        <taxon>Paenibacillus</taxon>
    </lineage>
</organism>